<feature type="domain" description="DUF659" evidence="2">
    <location>
        <begin position="208"/>
        <end position="274"/>
    </location>
</feature>
<dbReference type="AlphaFoldDB" id="A0A8T2T066"/>
<evidence type="ECO:0000259" key="3">
    <source>
        <dbReference type="Pfam" id="PF05699"/>
    </source>
</evidence>
<dbReference type="Pfam" id="PF04937">
    <property type="entry name" value="DUF659"/>
    <property type="match status" value="2"/>
</dbReference>
<proteinExistence type="predicted"/>
<dbReference type="Pfam" id="PF05699">
    <property type="entry name" value="Dimer_Tnp_hAT"/>
    <property type="match status" value="1"/>
</dbReference>
<name>A0A8T2T066_CERRI</name>
<feature type="region of interest" description="Disordered" evidence="1">
    <location>
        <begin position="117"/>
        <end position="143"/>
    </location>
</feature>
<dbReference type="SUPFAM" id="SSF53098">
    <property type="entry name" value="Ribonuclease H-like"/>
    <property type="match status" value="1"/>
</dbReference>
<organism evidence="4 5">
    <name type="scientific">Ceratopteris richardii</name>
    <name type="common">Triangle waterfern</name>
    <dbReference type="NCBI Taxonomy" id="49495"/>
    <lineage>
        <taxon>Eukaryota</taxon>
        <taxon>Viridiplantae</taxon>
        <taxon>Streptophyta</taxon>
        <taxon>Embryophyta</taxon>
        <taxon>Tracheophyta</taxon>
        <taxon>Polypodiopsida</taxon>
        <taxon>Polypodiidae</taxon>
        <taxon>Polypodiales</taxon>
        <taxon>Pteridineae</taxon>
        <taxon>Pteridaceae</taxon>
        <taxon>Parkerioideae</taxon>
        <taxon>Ceratopteris</taxon>
    </lineage>
</organism>
<dbReference type="InterPro" id="IPR012337">
    <property type="entry name" value="RNaseH-like_sf"/>
</dbReference>
<evidence type="ECO:0000256" key="1">
    <source>
        <dbReference type="SAM" id="MobiDB-lite"/>
    </source>
</evidence>
<sequence length="763" mass="86994">MAPPLHEVFHKHCVAFERVKDKSNVCRWHCKYCGRIQTSSVTRLLIHVCKLGGECAPCNGIPDDIYEEYRKKYLPLKRRKGSLSQHEVVSPDHDDIGIGNVPSISIGSAAPTMSSHECEEETSLPKRNKGVCESGSGSSRQPTLAQVSGGVLGTLAFLKERQRVAEIEIARTIIECNLFFNVVRLDRWRRMIRAIANVGPCEGWYSVSYNDMRTKKLDEEKARIDKSLEPVRAGWAKYGCSILSDGWSDHKKRGIINILVSCPLGTYFLRAVDAGVGHQHVIQVITHNASNFASMGRKLEQEFPSIVWSPCATHCLDLLMEDIGKLDWVKSITSKAISIVDFINAKVRVLAIYRSYSDLELKKPSKTRFAAMWILLDRLFEVQNKLQKTVVSEEFIEWLDGEPIAQQQEAKAMQRLCLKESFWRSVHGLVIAILPLYKVLRMTDMEGATIGVLYHFMKETINEIQKCTILDESVDPSCDILESTPKRDDLLYLIEKRWKWMKRPIHGFAALLHPAFKEPSLFMDTSLLEDRDTYLPKILSSNDHGKFLQDFINYNDQTGSALASSLVWKRDSLVKPLFWWESFGYQMPILQRCAMRILAQDCSSGACERNCNKLSTKQLERLIYCHSNLRMQHSFKLSLETLKCIQRERNEEEERIFRELYLELEEIDRRVSRTRSHSKVIVRGSQSRQRHGSSTIAYSRRGSSSRSTPSAMKEENVVIDTDLRGPSYDDDGNILSDGDYENASIASSIGDDGDSCSDHHYDD</sequence>
<evidence type="ECO:0000313" key="5">
    <source>
        <dbReference type="Proteomes" id="UP000825935"/>
    </source>
</evidence>
<reference evidence="4" key="1">
    <citation type="submission" date="2021-08" db="EMBL/GenBank/DDBJ databases">
        <title>WGS assembly of Ceratopteris richardii.</title>
        <authorList>
            <person name="Marchant D.B."/>
            <person name="Chen G."/>
            <person name="Jenkins J."/>
            <person name="Shu S."/>
            <person name="Leebens-Mack J."/>
            <person name="Grimwood J."/>
            <person name="Schmutz J."/>
            <person name="Soltis P."/>
            <person name="Soltis D."/>
            <person name="Chen Z.-H."/>
        </authorList>
    </citation>
    <scope>NUCLEOTIDE SEQUENCE</scope>
    <source>
        <strain evidence="4">Whitten #5841</strain>
        <tissue evidence="4">Leaf</tissue>
    </source>
</reference>
<keyword evidence="5" id="KW-1185">Reference proteome</keyword>
<accession>A0A8T2T066</accession>
<feature type="domain" description="HAT C-terminal dimerisation" evidence="3">
    <location>
        <begin position="566"/>
        <end position="620"/>
    </location>
</feature>
<evidence type="ECO:0000259" key="2">
    <source>
        <dbReference type="Pfam" id="PF04937"/>
    </source>
</evidence>
<dbReference type="OrthoDB" id="4951847at2759"/>
<evidence type="ECO:0000313" key="4">
    <source>
        <dbReference type="EMBL" id="KAH7388200.1"/>
    </source>
</evidence>
<dbReference type="GO" id="GO:0046983">
    <property type="term" value="F:protein dimerization activity"/>
    <property type="evidence" value="ECO:0007669"/>
    <property type="project" value="InterPro"/>
</dbReference>
<dbReference type="InterPro" id="IPR008906">
    <property type="entry name" value="HATC_C_dom"/>
</dbReference>
<dbReference type="EMBL" id="CM035421">
    <property type="protein sequence ID" value="KAH7388200.1"/>
    <property type="molecule type" value="Genomic_DNA"/>
</dbReference>
<dbReference type="Proteomes" id="UP000825935">
    <property type="component" value="Chromosome 16"/>
</dbReference>
<feature type="domain" description="DUF659" evidence="2">
    <location>
        <begin position="276"/>
        <end position="339"/>
    </location>
</feature>
<gene>
    <name evidence="4" type="ORF">KP509_16G063400</name>
</gene>
<protein>
    <submittedName>
        <fullName evidence="4">Uncharacterized protein</fullName>
    </submittedName>
</protein>
<dbReference type="InterPro" id="IPR007021">
    <property type="entry name" value="DUF659"/>
</dbReference>
<comment type="caution">
    <text evidence="4">The sequence shown here is derived from an EMBL/GenBank/DDBJ whole genome shotgun (WGS) entry which is preliminary data.</text>
</comment>
<feature type="region of interest" description="Disordered" evidence="1">
    <location>
        <begin position="675"/>
        <end position="763"/>
    </location>
</feature>
<dbReference type="PANTHER" id="PTHR32166:SF63">
    <property type="entry name" value="HAT TRANSPOSON SUPERFAMILY PROTEIN"/>
    <property type="match status" value="1"/>
</dbReference>
<dbReference type="PANTHER" id="PTHR32166">
    <property type="entry name" value="OSJNBA0013A04.12 PROTEIN"/>
    <property type="match status" value="1"/>
</dbReference>